<evidence type="ECO:0000256" key="5">
    <source>
        <dbReference type="ARBA" id="ARBA00022909"/>
    </source>
</evidence>
<keyword evidence="10" id="KW-1185">Reference proteome</keyword>
<dbReference type="SUPFAM" id="SSF55620">
    <property type="entry name" value="Tetrahydrobiopterin biosynthesis enzymes-like"/>
    <property type="match status" value="1"/>
</dbReference>
<dbReference type="Pfam" id="PF02152">
    <property type="entry name" value="FolB"/>
    <property type="match status" value="1"/>
</dbReference>
<dbReference type="EMBL" id="JAVAMQ010000014">
    <property type="protein sequence ID" value="MDP5308273.1"/>
    <property type="molecule type" value="Genomic_DNA"/>
</dbReference>
<evidence type="ECO:0000256" key="4">
    <source>
        <dbReference type="ARBA" id="ARBA00013043"/>
    </source>
</evidence>
<organism evidence="9 10">
    <name type="scientific">Paracoccus spongiarum</name>
    <dbReference type="NCBI Taxonomy" id="3064387"/>
    <lineage>
        <taxon>Bacteria</taxon>
        <taxon>Pseudomonadati</taxon>
        <taxon>Pseudomonadota</taxon>
        <taxon>Alphaproteobacteria</taxon>
        <taxon>Rhodobacterales</taxon>
        <taxon>Paracoccaceae</taxon>
        <taxon>Paracoccus</taxon>
    </lineage>
</organism>
<evidence type="ECO:0000256" key="3">
    <source>
        <dbReference type="ARBA" id="ARBA00005708"/>
    </source>
</evidence>
<dbReference type="Proteomes" id="UP001224997">
    <property type="component" value="Unassembled WGS sequence"/>
</dbReference>
<keyword evidence="6" id="KW-0456">Lyase</keyword>
<name>A0ABT9JEN9_9RHOB</name>
<dbReference type="PANTHER" id="PTHR42844">
    <property type="entry name" value="DIHYDRONEOPTERIN ALDOLASE 1-RELATED"/>
    <property type="match status" value="1"/>
</dbReference>
<reference evidence="9 10" key="1">
    <citation type="submission" date="2023-08" db="EMBL/GenBank/DDBJ databases">
        <authorList>
            <person name="Park J.-S."/>
        </authorList>
    </citation>
    <scope>NUCLEOTIDE SEQUENCE [LARGE SCALE GENOMIC DNA]</scope>
    <source>
        <strain evidence="9 10">2205BS29-5</strain>
    </source>
</reference>
<evidence type="ECO:0000259" key="8">
    <source>
        <dbReference type="SMART" id="SM00905"/>
    </source>
</evidence>
<feature type="domain" description="Dihydroneopterin aldolase/epimerase" evidence="8">
    <location>
        <begin position="7"/>
        <end position="115"/>
    </location>
</feature>
<evidence type="ECO:0000256" key="2">
    <source>
        <dbReference type="ARBA" id="ARBA00005013"/>
    </source>
</evidence>
<evidence type="ECO:0000256" key="1">
    <source>
        <dbReference type="ARBA" id="ARBA00001353"/>
    </source>
</evidence>
<comment type="caution">
    <text evidence="9">The sequence shown here is derived from an EMBL/GenBank/DDBJ whole genome shotgun (WGS) entry which is preliminary data.</text>
</comment>
<comment type="pathway">
    <text evidence="2">Cofactor biosynthesis; tetrahydrofolate biosynthesis; 2-amino-4-hydroxy-6-hydroxymethyl-7,8-dihydropteridine diphosphate from 7,8-dihydroneopterin triphosphate: step 3/4.</text>
</comment>
<dbReference type="InterPro" id="IPR006157">
    <property type="entry name" value="FolB_dom"/>
</dbReference>
<accession>A0ABT9JEN9</accession>
<evidence type="ECO:0000256" key="6">
    <source>
        <dbReference type="ARBA" id="ARBA00023239"/>
    </source>
</evidence>
<dbReference type="EC" id="4.1.2.25" evidence="4"/>
<comment type="catalytic activity">
    <reaction evidence="1">
        <text>7,8-dihydroneopterin = 6-hydroxymethyl-7,8-dihydropterin + glycolaldehyde</text>
        <dbReference type="Rhea" id="RHEA:10540"/>
        <dbReference type="ChEBI" id="CHEBI:17001"/>
        <dbReference type="ChEBI" id="CHEBI:17071"/>
        <dbReference type="ChEBI" id="CHEBI:44841"/>
        <dbReference type="EC" id="4.1.2.25"/>
    </reaction>
</comment>
<dbReference type="RefSeq" id="WP_305964117.1">
    <property type="nucleotide sequence ID" value="NZ_JAVAMQ010000014.1"/>
</dbReference>
<proteinExistence type="inferred from homology"/>
<dbReference type="InterPro" id="IPR006156">
    <property type="entry name" value="Dihydroneopterin_aldolase"/>
</dbReference>
<evidence type="ECO:0000256" key="7">
    <source>
        <dbReference type="ARBA" id="ARBA00032903"/>
    </source>
</evidence>
<evidence type="ECO:0000313" key="9">
    <source>
        <dbReference type="EMBL" id="MDP5308273.1"/>
    </source>
</evidence>
<protein>
    <recommendedName>
        <fullName evidence="4">dihydroneopterin aldolase</fullName>
        <ecNumber evidence="4">4.1.2.25</ecNumber>
    </recommendedName>
    <alternativeName>
        <fullName evidence="7">7,8-dihydroneopterin aldolase</fullName>
    </alternativeName>
</protein>
<keyword evidence="5" id="KW-0289">Folate biosynthesis</keyword>
<sequence>MSQPDRIHLRDHVVNAEIGAFQSERGRTQRLRFAISVDLRTPISDSGDDVDRILSYDVLTEAVDTALADRRYNLVETLAERIAAEILAHPVAAQARVTVEKLDRGPGALGITITRSMPTRDAPARSLPVDLLLWDGRPAALPEGAVVVVPAKAPAGETLPGEAGRRLALLALDRAAWFLAHDLGVEIAETRTELDAAIRSRAMVVWAPARLAVDAPEAGGEPAGLALWLARRLGSRRLLVAQRDAAALPRPPAGQEILILHAPLAPAGAPEARE</sequence>
<comment type="similarity">
    <text evidence="3">Belongs to the DHNA family.</text>
</comment>
<dbReference type="InterPro" id="IPR043133">
    <property type="entry name" value="GTP-CH-I_C/QueF"/>
</dbReference>
<dbReference type="Gene3D" id="3.30.1130.10">
    <property type="match status" value="1"/>
</dbReference>
<dbReference type="SMART" id="SM00905">
    <property type="entry name" value="FolB"/>
    <property type="match status" value="1"/>
</dbReference>
<dbReference type="PANTHER" id="PTHR42844:SF1">
    <property type="entry name" value="DIHYDRONEOPTERIN ALDOLASE 1-RELATED"/>
    <property type="match status" value="1"/>
</dbReference>
<gene>
    <name evidence="9" type="ORF">Q5Y72_14380</name>
</gene>
<evidence type="ECO:0000313" key="10">
    <source>
        <dbReference type="Proteomes" id="UP001224997"/>
    </source>
</evidence>